<evidence type="ECO:0000256" key="5">
    <source>
        <dbReference type="SAM" id="SignalP"/>
    </source>
</evidence>
<dbReference type="Pfam" id="PF13517">
    <property type="entry name" value="FG-GAP_3"/>
    <property type="match status" value="1"/>
</dbReference>
<feature type="compositionally biased region" description="Basic and acidic residues" evidence="4">
    <location>
        <begin position="349"/>
        <end position="366"/>
    </location>
</feature>
<protein>
    <submittedName>
        <fullName evidence="6">VCBS repeat-containing protein</fullName>
    </submittedName>
</protein>
<evidence type="ECO:0000256" key="2">
    <source>
        <dbReference type="ARBA" id="ARBA00022737"/>
    </source>
</evidence>
<gene>
    <name evidence="6" type="ORF">G5C60_28980</name>
</gene>
<dbReference type="Pfam" id="PF01839">
    <property type="entry name" value="FG-GAP"/>
    <property type="match status" value="2"/>
</dbReference>
<dbReference type="AlphaFoldDB" id="A0A6G4VCK2"/>
<dbReference type="PANTHER" id="PTHR13412:SF0">
    <property type="entry name" value="T-CELL IMMUNOMODULATORY PROTEIN"/>
    <property type="match status" value="1"/>
</dbReference>
<dbReference type="InterPro" id="IPR013517">
    <property type="entry name" value="FG-GAP"/>
</dbReference>
<feature type="chain" id="PRO_5026251200" evidence="5">
    <location>
        <begin position="25"/>
        <end position="510"/>
    </location>
</feature>
<dbReference type="InterPro" id="IPR000413">
    <property type="entry name" value="Integrin_alpha"/>
</dbReference>
<evidence type="ECO:0000256" key="1">
    <source>
        <dbReference type="ARBA" id="ARBA00022729"/>
    </source>
</evidence>
<dbReference type="Gene3D" id="2.130.10.130">
    <property type="entry name" value="Integrin alpha, N-terminal"/>
    <property type="match status" value="3"/>
</dbReference>
<feature type="region of interest" description="Disordered" evidence="4">
    <location>
        <begin position="337"/>
        <end position="367"/>
    </location>
</feature>
<dbReference type="EMBL" id="JAAKZY010000107">
    <property type="protein sequence ID" value="NGO11524.1"/>
    <property type="molecule type" value="Genomic_DNA"/>
</dbReference>
<feature type="region of interest" description="Disordered" evidence="4">
    <location>
        <begin position="37"/>
        <end position="56"/>
    </location>
</feature>
<dbReference type="SMART" id="SM00191">
    <property type="entry name" value="Int_alpha"/>
    <property type="match status" value="4"/>
</dbReference>
<keyword evidence="3" id="KW-0325">Glycoprotein</keyword>
<accession>A0A6G4VCK2</accession>
<comment type="caution">
    <text evidence="6">The sequence shown here is derived from an EMBL/GenBank/DDBJ whole genome shotgun (WGS) entry which is preliminary data.</text>
</comment>
<dbReference type="InterPro" id="IPR028994">
    <property type="entry name" value="Integrin_alpha_N"/>
</dbReference>
<keyword evidence="2" id="KW-0677">Repeat</keyword>
<feature type="compositionally biased region" description="Low complexity" evidence="4">
    <location>
        <begin position="39"/>
        <end position="56"/>
    </location>
</feature>
<evidence type="ECO:0000313" key="6">
    <source>
        <dbReference type="EMBL" id="NGO11524.1"/>
    </source>
</evidence>
<dbReference type="SUPFAM" id="SSF69318">
    <property type="entry name" value="Integrin alpha N-terminal domain"/>
    <property type="match status" value="1"/>
</dbReference>
<dbReference type="InterPro" id="IPR024881">
    <property type="entry name" value="Tip"/>
</dbReference>
<dbReference type="Proteomes" id="UP000472335">
    <property type="component" value="Unassembled WGS sequence"/>
</dbReference>
<feature type="signal peptide" evidence="5">
    <location>
        <begin position="1"/>
        <end position="24"/>
    </location>
</feature>
<evidence type="ECO:0000256" key="4">
    <source>
        <dbReference type="SAM" id="MobiDB-lite"/>
    </source>
</evidence>
<evidence type="ECO:0000256" key="3">
    <source>
        <dbReference type="ARBA" id="ARBA00023180"/>
    </source>
</evidence>
<proteinExistence type="predicted"/>
<sequence>MFGGGAVVLAVVLAVALVVGSVLADDEPRDITAPHACRTTTHGTAPAAGAASAEPGPAAPIADFDGDGHSDVALAAGEGDVENGYVGGSIQVAYGSGAGTGLERCQYLTQSDPGIPGEARDEAMFGLDTVARDFDDDGYTDLAASVFERDGAHVIVMWGSQRGLTQAARVPGTDGSHVPRMREPILEEQLAAGDFDGDGHADLVFGLGSDKGLLKGPFRRDGAPAGTGRVPAPRMPDDLSGEAAYRDLVAGDLNGDGIDDLVSFHDDDTGGEEDWSGLHWAGSYLQGGRKGFARPDGTHVPAGATATVGDVDADGYGDLVVSPRGGRASRSSVTVAYGTENGPGTRTTTIDRDSPGVPGKEPRTADDDAVFTSLDTGDVNGDGYADVVAGAPRAEVYAKAGPEEVLLFLGTRHGLTGRGTRVFDERDVHGVPGRDHAFGQAVGLTDLDGDHRADLVVSAPGDDTSPSSAWLLSGAADGLSTRGVTRLHGSSFSDPKSVPSLLMGSTGIAR</sequence>
<evidence type="ECO:0000313" key="7">
    <source>
        <dbReference type="Proteomes" id="UP000472335"/>
    </source>
</evidence>
<organism evidence="6 7">
    <name type="scientific">Streptomyces scabichelini</name>
    <dbReference type="NCBI Taxonomy" id="2711217"/>
    <lineage>
        <taxon>Bacteria</taxon>
        <taxon>Bacillati</taxon>
        <taxon>Actinomycetota</taxon>
        <taxon>Actinomycetes</taxon>
        <taxon>Kitasatosporales</taxon>
        <taxon>Streptomycetaceae</taxon>
        <taxon>Streptomyces</taxon>
    </lineage>
</organism>
<dbReference type="GO" id="GO:0007155">
    <property type="term" value="P:cell adhesion"/>
    <property type="evidence" value="ECO:0007669"/>
    <property type="project" value="InterPro"/>
</dbReference>
<dbReference type="PANTHER" id="PTHR13412">
    <property type="entry name" value="T-CELL IMMUNOMODULATORY PROTEIN HOMOLOG"/>
    <property type="match status" value="1"/>
</dbReference>
<name>A0A6G4VCK2_9ACTN</name>
<dbReference type="PRINTS" id="PR01185">
    <property type="entry name" value="INTEGRINA"/>
</dbReference>
<dbReference type="InterPro" id="IPR013519">
    <property type="entry name" value="Int_alpha_beta-p"/>
</dbReference>
<dbReference type="GO" id="GO:0008305">
    <property type="term" value="C:integrin complex"/>
    <property type="evidence" value="ECO:0007669"/>
    <property type="project" value="InterPro"/>
</dbReference>
<keyword evidence="1 5" id="KW-0732">Signal</keyword>
<keyword evidence="7" id="KW-1185">Reference proteome</keyword>
<reference evidence="6 7" key="1">
    <citation type="submission" date="2020-02" db="EMBL/GenBank/DDBJ databases">
        <title>Whole-genome analyses of novel actinobacteria.</title>
        <authorList>
            <person name="Sahin N."/>
            <person name="Gencbay T."/>
        </authorList>
    </citation>
    <scope>NUCLEOTIDE SEQUENCE [LARGE SCALE GENOMIC DNA]</scope>
    <source>
        <strain evidence="6 7">HC44</strain>
    </source>
</reference>